<dbReference type="EMBL" id="JABEBT010000010">
    <property type="protein sequence ID" value="KAF7638681.1"/>
    <property type="molecule type" value="Genomic_DNA"/>
</dbReference>
<comment type="caution">
    <text evidence="2">The sequence shown here is derived from an EMBL/GenBank/DDBJ whole genome shotgun (WGS) entry which is preliminary data.</text>
</comment>
<reference evidence="2" key="1">
    <citation type="journal article" date="2020" name="Ecol. Evol.">
        <title>Genome structure and content of the rice root-knot nematode (Meloidogyne graminicola).</title>
        <authorList>
            <person name="Phan N.T."/>
            <person name="Danchin E.G.J."/>
            <person name="Klopp C."/>
            <person name="Perfus-Barbeoch L."/>
            <person name="Kozlowski D.K."/>
            <person name="Koutsovoulos G.D."/>
            <person name="Lopez-Roques C."/>
            <person name="Bouchez O."/>
            <person name="Zahm M."/>
            <person name="Besnard G."/>
            <person name="Bellafiore S."/>
        </authorList>
    </citation>
    <scope>NUCLEOTIDE SEQUENCE</scope>
    <source>
        <strain evidence="2">VN-18</strain>
    </source>
</reference>
<name>A0A8S9ZYC1_9BILA</name>
<dbReference type="OrthoDB" id="2116030at2759"/>
<proteinExistence type="predicted"/>
<dbReference type="Proteomes" id="UP000605970">
    <property type="component" value="Unassembled WGS sequence"/>
</dbReference>
<feature type="region of interest" description="Disordered" evidence="1">
    <location>
        <begin position="77"/>
        <end position="99"/>
    </location>
</feature>
<organism evidence="2 3">
    <name type="scientific">Meloidogyne graminicola</name>
    <dbReference type="NCBI Taxonomy" id="189291"/>
    <lineage>
        <taxon>Eukaryota</taxon>
        <taxon>Metazoa</taxon>
        <taxon>Ecdysozoa</taxon>
        <taxon>Nematoda</taxon>
        <taxon>Chromadorea</taxon>
        <taxon>Rhabditida</taxon>
        <taxon>Tylenchina</taxon>
        <taxon>Tylenchomorpha</taxon>
        <taxon>Tylenchoidea</taxon>
        <taxon>Meloidogynidae</taxon>
        <taxon>Meloidogyninae</taxon>
        <taxon>Meloidogyne</taxon>
    </lineage>
</organism>
<sequence length="132" mass="15310">MRFVQNIRLLLMGNSLKFFESFLIWSQRSNIPRILKSNELINKNVVEFNPKLLDNRLFINTSSLKVAARKPMIKFLGPRSPQPKFDPKQGEHNKKGLNNSTSIEFYQLPECYRPKPLSEQEIQIINSGGCMN</sequence>
<feature type="compositionally biased region" description="Basic and acidic residues" evidence="1">
    <location>
        <begin position="85"/>
        <end position="94"/>
    </location>
</feature>
<evidence type="ECO:0000313" key="3">
    <source>
        <dbReference type="Proteomes" id="UP000605970"/>
    </source>
</evidence>
<accession>A0A8S9ZYC1</accession>
<dbReference type="AlphaFoldDB" id="A0A8S9ZYC1"/>
<keyword evidence="3" id="KW-1185">Reference proteome</keyword>
<gene>
    <name evidence="2" type="ORF">Mgra_00001763</name>
</gene>
<evidence type="ECO:0000313" key="2">
    <source>
        <dbReference type="EMBL" id="KAF7638681.1"/>
    </source>
</evidence>
<evidence type="ECO:0000256" key="1">
    <source>
        <dbReference type="SAM" id="MobiDB-lite"/>
    </source>
</evidence>
<protein>
    <submittedName>
        <fullName evidence="2">Uncharacterized protein</fullName>
    </submittedName>
</protein>